<evidence type="ECO:0000256" key="1">
    <source>
        <dbReference type="SAM" id="Phobius"/>
    </source>
</evidence>
<sequence>ELAVQERWRIPGQRNILGATKAREDYEYGKVSLEDINKSQIHDWDYEEKNEAETRNHFFRILLQKVVLGNLLSLWLQSAFLAHPPKEVLLLRERMGVSDVKIFVSMILSAIQAVLRCKKVCVQLGLFGLFVSSFLMLFVAWSFFKVYKAYQCKESGWELSGCDPIPF</sequence>
<dbReference type="EMBL" id="CAUJNA010003505">
    <property type="protein sequence ID" value="CAJ1403710.1"/>
    <property type="molecule type" value="Genomic_DNA"/>
</dbReference>
<protein>
    <submittedName>
        <fullName evidence="2">Uncharacterized protein</fullName>
    </submittedName>
</protein>
<gene>
    <name evidence="2" type="ORF">EVOR1521_LOCUS26317</name>
</gene>
<dbReference type="Proteomes" id="UP001178507">
    <property type="component" value="Unassembled WGS sequence"/>
</dbReference>
<keyword evidence="1" id="KW-0812">Transmembrane</keyword>
<evidence type="ECO:0000313" key="2">
    <source>
        <dbReference type="EMBL" id="CAJ1403710.1"/>
    </source>
</evidence>
<proteinExistence type="predicted"/>
<feature type="transmembrane region" description="Helical" evidence="1">
    <location>
        <begin position="124"/>
        <end position="144"/>
    </location>
</feature>
<organism evidence="2 3">
    <name type="scientific">Effrenium voratum</name>
    <dbReference type="NCBI Taxonomy" id="2562239"/>
    <lineage>
        <taxon>Eukaryota</taxon>
        <taxon>Sar</taxon>
        <taxon>Alveolata</taxon>
        <taxon>Dinophyceae</taxon>
        <taxon>Suessiales</taxon>
        <taxon>Symbiodiniaceae</taxon>
        <taxon>Effrenium</taxon>
    </lineage>
</organism>
<reference evidence="2" key="1">
    <citation type="submission" date="2023-08" db="EMBL/GenBank/DDBJ databases">
        <authorList>
            <person name="Chen Y."/>
            <person name="Shah S."/>
            <person name="Dougan E. K."/>
            <person name="Thang M."/>
            <person name="Chan C."/>
        </authorList>
    </citation>
    <scope>NUCLEOTIDE SEQUENCE</scope>
</reference>
<evidence type="ECO:0000313" key="3">
    <source>
        <dbReference type="Proteomes" id="UP001178507"/>
    </source>
</evidence>
<dbReference type="AlphaFoldDB" id="A0AA36JE71"/>
<comment type="caution">
    <text evidence="2">The sequence shown here is derived from an EMBL/GenBank/DDBJ whole genome shotgun (WGS) entry which is preliminary data.</text>
</comment>
<feature type="non-terminal residue" evidence="2">
    <location>
        <position position="167"/>
    </location>
</feature>
<name>A0AA36JE71_9DINO</name>
<keyword evidence="1" id="KW-0472">Membrane</keyword>
<accession>A0AA36JE71</accession>
<keyword evidence="1" id="KW-1133">Transmembrane helix</keyword>
<keyword evidence="3" id="KW-1185">Reference proteome</keyword>